<dbReference type="AlphaFoldDB" id="A0A7K0DRQ2"/>
<dbReference type="Pfam" id="PF01243">
    <property type="entry name" value="PNPOx_N"/>
    <property type="match status" value="1"/>
</dbReference>
<keyword evidence="4" id="KW-1185">Reference proteome</keyword>
<dbReference type="OrthoDB" id="157302at2"/>
<gene>
    <name evidence="3" type="ORF">NRB56_40270</name>
</gene>
<accession>A0A7K0DRQ2</accession>
<dbReference type="RefSeq" id="WP_153344359.1">
    <property type="nucleotide sequence ID" value="NZ_WEGI01000008.1"/>
</dbReference>
<proteinExistence type="predicted"/>
<evidence type="ECO:0000256" key="1">
    <source>
        <dbReference type="ARBA" id="ARBA00023002"/>
    </source>
</evidence>
<dbReference type="SUPFAM" id="SSF50475">
    <property type="entry name" value="FMN-binding split barrel"/>
    <property type="match status" value="1"/>
</dbReference>
<dbReference type="EMBL" id="WEGI01000008">
    <property type="protein sequence ID" value="MQY28443.1"/>
    <property type="molecule type" value="Genomic_DNA"/>
</dbReference>
<feature type="domain" description="Pyridoxamine 5'-phosphate oxidase N-terminal" evidence="2">
    <location>
        <begin position="39"/>
        <end position="116"/>
    </location>
</feature>
<dbReference type="InterPro" id="IPR011576">
    <property type="entry name" value="Pyridox_Oxase_N"/>
</dbReference>
<dbReference type="Gene3D" id="2.30.110.10">
    <property type="entry name" value="Electron Transport, Fmn-binding Protein, Chain A"/>
    <property type="match status" value="1"/>
</dbReference>
<dbReference type="InterPro" id="IPR052019">
    <property type="entry name" value="F420H2_bilvrd_red/Heme_oxyg"/>
</dbReference>
<reference evidence="3 4" key="1">
    <citation type="submission" date="2019-10" db="EMBL/GenBank/DDBJ databases">
        <title>Nocardia macrotermitis sp. nov. and Nocardia aurantia sp. nov., isolated from the gut of fungus growing-termite Macrotermes natalensis.</title>
        <authorList>
            <person name="Benndorf R."/>
            <person name="Schwitalla J."/>
            <person name="Martin K."/>
            <person name="De Beer W."/>
            <person name="Kaster A.-K."/>
            <person name="Vollmers J."/>
            <person name="Poulsen M."/>
            <person name="Beemelmanns C."/>
        </authorList>
    </citation>
    <scope>NUCLEOTIDE SEQUENCE [LARGE SCALE GENOMIC DNA]</scope>
    <source>
        <strain evidence="3 4">RB56</strain>
    </source>
</reference>
<keyword evidence="1" id="KW-0560">Oxidoreductase</keyword>
<evidence type="ECO:0000313" key="4">
    <source>
        <dbReference type="Proteomes" id="UP000431401"/>
    </source>
</evidence>
<dbReference type="GO" id="GO:0016627">
    <property type="term" value="F:oxidoreductase activity, acting on the CH-CH group of donors"/>
    <property type="evidence" value="ECO:0007669"/>
    <property type="project" value="TreeGrafter"/>
</dbReference>
<organism evidence="3 4">
    <name type="scientific">Nocardia aurantia</name>
    <dbReference type="NCBI Taxonomy" id="2585199"/>
    <lineage>
        <taxon>Bacteria</taxon>
        <taxon>Bacillati</taxon>
        <taxon>Actinomycetota</taxon>
        <taxon>Actinomycetes</taxon>
        <taxon>Mycobacteriales</taxon>
        <taxon>Nocardiaceae</taxon>
        <taxon>Nocardia</taxon>
    </lineage>
</organism>
<dbReference type="GO" id="GO:0005829">
    <property type="term" value="C:cytosol"/>
    <property type="evidence" value="ECO:0007669"/>
    <property type="project" value="TreeGrafter"/>
</dbReference>
<dbReference type="Proteomes" id="UP000431401">
    <property type="component" value="Unassembled WGS sequence"/>
</dbReference>
<protein>
    <recommendedName>
        <fullName evidence="2">Pyridoxamine 5'-phosphate oxidase N-terminal domain-containing protein</fullName>
    </recommendedName>
</protein>
<name>A0A7K0DRQ2_9NOCA</name>
<dbReference type="InterPro" id="IPR012349">
    <property type="entry name" value="Split_barrel_FMN-bd"/>
</dbReference>
<evidence type="ECO:0000259" key="2">
    <source>
        <dbReference type="Pfam" id="PF01243"/>
    </source>
</evidence>
<evidence type="ECO:0000313" key="3">
    <source>
        <dbReference type="EMBL" id="MQY28443.1"/>
    </source>
</evidence>
<sequence length="176" mass="18698">MKAKNLDDSNGMQIQNWDSVTAVLGRDIDQAPESGGPTRHTTWLTTINADGTPHVTAVGAVWVDGTYWFQTGDATQKGKNVARDPRCSMSVSANEFDLVVNGTAEKISDPATVGRIAAVWAEGGWPCEVDESGTGLTAPFNAPATGPAPWYVYRINPRSAVSVSTVAPGGTTRWTF</sequence>
<dbReference type="PANTHER" id="PTHR35176">
    <property type="entry name" value="HEME OXYGENASE HI_0854-RELATED"/>
    <property type="match status" value="1"/>
</dbReference>
<dbReference type="GO" id="GO:0070967">
    <property type="term" value="F:coenzyme F420 binding"/>
    <property type="evidence" value="ECO:0007669"/>
    <property type="project" value="TreeGrafter"/>
</dbReference>
<dbReference type="PANTHER" id="PTHR35176:SF4">
    <property type="entry name" value="PYRIDOXAMINE 5'-PHOSPHATE OXIDASE-RELATED FMN-BINDING"/>
    <property type="match status" value="1"/>
</dbReference>
<comment type="caution">
    <text evidence="3">The sequence shown here is derived from an EMBL/GenBank/DDBJ whole genome shotgun (WGS) entry which is preliminary data.</text>
</comment>